<dbReference type="GO" id="GO:0005524">
    <property type="term" value="F:ATP binding"/>
    <property type="evidence" value="ECO:0007669"/>
    <property type="project" value="InterPro"/>
</dbReference>
<protein>
    <submittedName>
        <fullName evidence="2">AAA family ATPase</fullName>
    </submittedName>
</protein>
<dbReference type="RefSeq" id="WP_147774767.1">
    <property type="nucleotide sequence ID" value="NZ_SAYA01000016.1"/>
</dbReference>
<evidence type="ECO:0000313" key="2">
    <source>
        <dbReference type="EMBL" id="TXJ26123.1"/>
    </source>
</evidence>
<dbReference type="InterPro" id="IPR011704">
    <property type="entry name" value="ATPase_dyneun-rel_AAA"/>
</dbReference>
<dbReference type="SMART" id="SM00382">
    <property type="entry name" value="AAA"/>
    <property type="match status" value="1"/>
</dbReference>
<dbReference type="Proteomes" id="UP000324336">
    <property type="component" value="Unassembled WGS sequence"/>
</dbReference>
<accession>A0AB38Q0V3</accession>
<dbReference type="Gene3D" id="3.40.50.300">
    <property type="entry name" value="P-loop containing nucleotide triphosphate hydrolases"/>
    <property type="match status" value="1"/>
</dbReference>
<dbReference type="GO" id="GO:0016887">
    <property type="term" value="F:ATP hydrolysis activity"/>
    <property type="evidence" value="ECO:0007669"/>
    <property type="project" value="InterPro"/>
</dbReference>
<comment type="caution">
    <text evidence="2">The sequence shown here is derived from an EMBL/GenBank/DDBJ whole genome shotgun (WGS) entry which is preliminary data.</text>
</comment>
<dbReference type="InterPro" id="IPR003593">
    <property type="entry name" value="AAA+_ATPase"/>
</dbReference>
<dbReference type="InterPro" id="IPR052934">
    <property type="entry name" value="Methyl-DNA_Rec/Restrict_Enz"/>
</dbReference>
<dbReference type="PANTHER" id="PTHR37291">
    <property type="entry name" value="5-METHYLCYTOSINE-SPECIFIC RESTRICTION ENZYME B"/>
    <property type="match status" value="1"/>
</dbReference>
<dbReference type="AlphaFoldDB" id="A0AB38Q0V3"/>
<reference evidence="2 3" key="1">
    <citation type="journal article" date="1992" name="Lakartidningen">
        <title>[Penicillin V and not amoxicillin is the first choice preparation in acute otitis].</title>
        <authorList>
            <person name="Kamme C."/>
            <person name="Lundgren K."/>
            <person name="Prellner K."/>
        </authorList>
    </citation>
    <scope>NUCLEOTIDE SEQUENCE [LARGE SCALE GENOMIC DNA]</scope>
    <source>
        <strain evidence="2 3">PC4597II</strain>
    </source>
</reference>
<feature type="domain" description="AAA+ ATPase" evidence="1">
    <location>
        <begin position="276"/>
        <end position="439"/>
    </location>
</feature>
<dbReference type="Pfam" id="PF07728">
    <property type="entry name" value="AAA_5"/>
    <property type="match status" value="1"/>
</dbReference>
<dbReference type="PANTHER" id="PTHR37291:SF1">
    <property type="entry name" value="TYPE IV METHYL-DIRECTED RESTRICTION ENZYME ECOKMCRB SUBUNIT"/>
    <property type="match status" value="1"/>
</dbReference>
<dbReference type="SUPFAM" id="SSF52540">
    <property type="entry name" value="P-loop containing nucleoside triphosphate hydrolases"/>
    <property type="match status" value="1"/>
</dbReference>
<gene>
    <name evidence="2" type="ORF">EPJ73_04745</name>
</gene>
<evidence type="ECO:0000313" key="3">
    <source>
        <dbReference type="Proteomes" id="UP000324336"/>
    </source>
</evidence>
<organism evidence="2 3">
    <name type="scientific">Brachyspira aalborgi</name>
    <dbReference type="NCBI Taxonomy" id="29522"/>
    <lineage>
        <taxon>Bacteria</taxon>
        <taxon>Pseudomonadati</taxon>
        <taxon>Spirochaetota</taxon>
        <taxon>Spirochaetia</taxon>
        <taxon>Brachyspirales</taxon>
        <taxon>Brachyspiraceae</taxon>
        <taxon>Brachyspira</taxon>
    </lineage>
</organism>
<name>A0AB38Q0V3_9SPIR</name>
<sequence length="536" mass="63647">MNFDWTNFYIEFADKLLKYKNNREELIEIIKSINSIDISKIIMDDNIDPFTIFETFNRGISNQNRINILIEIAKKFDINIKVPEKFSGVPVMLAIKSRFFDTKDAQAKIDIEYLWNIFEASINYADNNTPENRQKFIEKYDAINIKGTKFKLTMGLFWIRPYNYVNLDKTNRKFIKAKLSDYTKYIENLPDGKKYLELCDKLLEDMKNSKCEFKNFPELSHYAYIYKADKDKDEDKTDTNTNTNNDINKKYGKEDFLKEVYITDKEYDKLEKLIKDKKNIILQGSAGVGKSYAAKRLAYSIIGEKDNERVKMIQFHQSYSYEDFIMGYRPNENGFELKEGVFYKFCKEAEMDENKDNKYFLIIDEINRGNISKIFGELFMLIENDKRGEEYALELVYKDDEKFFVPENLYIIGLMNTADRSLAMLDYALRRRFIFIDIEPAFNKPQFKNDLENKNIDKDLINKIIEKFTKLNETIKSDKTLGKGYTIGHSYFCNIKNLNKEDYKDIINYEIAPTLREYWFDNEDKAEKEIKELLNI</sequence>
<dbReference type="EMBL" id="SAYA01000016">
    <property type="protein sequence ID" value="TXJ26123.1"/>
    <property type="molecule type" value="Genomic_DNA"/>
</dbReference>
<proteinExistence type="predicted"/>
<dbReference type="CDD" id="cd00009">
    <property type="entry name" value="AAA"/>
    <property type="match status" value="1"/>
</dbReference>
<evidence type="ECO:0000259" key="1">
    <source>
        <dbReference type="SMART" id="SM00382"/>
    </source>
</evidence>
<dbReference type="InterPro" id="IPR027417">
    <property type="entry name" value="P-loop_NTPase"/>
</dbReference>